<dbReference type="RefSeq" id="WP_238806749.1">
    <property type="nucleotide sequence ID" value="NZ_CAKLPY010000002.1"/>
</dbReference>
<protein>
    <submittedName>
        <fullName evidence="2">Uncharacterized protein</fullName>
    </submittedName>
</protein>
<evidence type="ECO:0000313" key="3">
    <source>
        <dbReference type="Proteomes" id="UP000837932"/>
    </source>
</evidence>
<evidence type="ECO:0000313" key="2">
    <source>
        <dbReference type="EMBL" id="CAH0996182.1"/>
    </source>
</evidence>
<name>A0ABN8ET40_9BACT</name>
<feature type="chain" id="PRO_5045943731" evidence="1">
    <location>
        <begin position="24"/>
        <end position="527"/>
    </location>
</feature>
<dbReference type="EMBL" id="CAKLPY010000002">
    <property type="protein sequence ID" value="CAH0996182.1"/>
    <property type="molecule type" value="Genomic_DNA"/>
</dbReference>
<feature type="signal peptide" evidence="1">
    <location>
        <begin position="1"/>
        <end position="23"/>
    </location>
</feature>
<gene>
    <name evidence="2" type="ORF">EMA8858_02312</name>
</gene>
<sequence>MKKFIQTSIVSSFILLTSEIIFAQQASELDPKFTKLPRYADLSAITAAITTPTQGMMVYNIATASNWYYNGSTWTNVSFALPYSQSQTLNSGDLFSITNTSPTVSTMATSIRGEFNGAVSNLIGKGIGVYGRGIKTSGLGAAYGVYGETVSDVGVAGVTNTFFATGTGVLGYSDSGYGVNGNSNAGIGGYFSSTSGYALITANGNVGIGVAAPTAKLDIQGSIKIANGSQGANKVLVSDANGLATWQTISSPSIAAPLSFSVANSSPTFSAINTGNGRAGYFSINNASNSASALYVESNSNGYGALNVRSTGGRAVVVEATNSIPLTASTASNSEVAQFVNEGAGRGLWIYTTNSLNTSDMLISEARGGTGVWGISSSGTGVNGVSTTGAGGVFSSTSGNALITQSGNVGIGTGAPTAKLHVNGFTKLGLNAPAIKTVELTETTSPSNSGYSAGVAHNLDATKIIAVNVTVFTDGLYIPPAYDDNLQLKYNYYYNASTITIKNQASSCASGTHICNKTAKIFITYKE</sequence>
<organism evidence="2 3">
    <name type="scientific">Emticicia aquatica</name>
    <dbReference type="NCBI Taxonomy" id="1681835"/>
    <lineage>
        <taxon>Bacteria</taxon>
        <taxon>Pseudomonadati</taxon>
        <taxon>Bacteroidota</taxon>
        <taxon>Cytophagia</taxon>
        <taxon>Cytophagales</taxon>
        <taxon>Leadbetterellaceae</taxon>
        <taxon>Emticicia</taxon>
    </lineage>
</organism>
<evidence type="ECO:0000256" key="1">
    <source>
        <dbReference type="SAM" id="SignalP"/>
    </source>
</evidence>
<keyword evidence="1" id="KW-0732">Signal</keyword>
<comment type="caution">
    <text evidence="2">The sequence shown here is derived from an EMBL/GenBank/DDBJ whole genome shotgun (WGS) entry which is preliminary data.</text>
</comment>
<reference evidence="2" key="1">
    <citation type="submission" date="2021-12" db="EMBL/GenBank/DDBJ databases">
        <authorList>
            <person name="Rodrigo-Torres L."/>
            <person name="Arahal R. D."/>
            <person name="Lucena T."/>
        </authorList>
    </citation>
    <scope>NUCLEOTIDE SEQUENCE</scope>
    <source>
        <strain evidence="2">CECT 8858</strain>
    </source>
</reference>
<dbReference type="Proteomes" id="UP000837932">
    <property type="component" value="Unassembled WGS sequence"/>
</dbReference>
<proteinExistence type="predicted"/>
<keyword evidence="3" id="KW-1185">Reference proteome</keyword>
<accession>A0ABN8ET40</accession>